<dbReference type="Proteomes" id="UP000094969">
    <property type="component" value="Chromosome"/>
</dbReference>
<dbReference type="AlphaFoldDB" id="A0A1D7U813"/>
<organism evidence="1 2">
    <name type="scientific">Bosea vaviloviae</name>
    <dbReference type="NCBI Taxonomy" id="1526658"/>
    <lineage>
        <taxon>Bacteria</taxon>
        <taxon>Pseudomonadati</taxon>
        <taxon>Pseudomonadota</taxon>
        <taxon>Alphaproteobacteria</taxon>
        <taxon>Hyphomicrobiales</taxon>
        <taxon>Boseaceae</taxon>
        <taxon>Bosea</taxon>
    </lineage>
</organism>
<name>A0A1D7U813_9HYPH</name>
<dbReference type="EMBL" id="CP017147">
    <property type="protein sequence ID" value="AOO83531.1"/>
    <property type="molecule type" value="Genomic_DNA"/>
</dbReference>
<sequence length="70" mass="7570">MSEPDESPSTDESIEHDLGEITESMYLQLLNSSVCEWLSAADADAYDGLLDLADFARPRAVVPGLTLNPS</sequence>
<dbReference type="STRING" id="1526658.BHK69_26570"/>
<dbReference type="RefSeq" id="WP_069692731.1">
    <property type="nucleotide sequence ID" value="NZ_CP017147.1"/>
</dbReference>
<proteinExistence type="predicted"/>
<accession>A0A1D7U813</accession>
<keyword evidence="2" id="KW-1185">Reference proteome</keyword>
<reference evidence="1 2" key="1">
    <citation type="journal article" date="2015" name="Antonie Van Leeuwenhoek">
        <title>Bosea vaviloviae sp. nov., a new species of slow-growing rhizobia isolated from nodules of the relict species Vavilovia formosa (Stev.) Fed.</title>
        <authorList>
            <person name="Safronova V.I."/>
            <person name="Kuznetsova I.G."/>
            <person name="Sazanova A.L."/>
            <person name="Kimeklis A.K."/>
            <person name="Belimov A.A."/>
            <person name="Andronov E.E."/>
            <person name="Pinaev A.G."/>
            <person name="Chizhevskaya E.P."/>
            <person name="Pukhaev A.R."/>
            <person name="Popov K.P."/>
            <person name="Willems A."/>
            <person name="Tikhonovich I.A."/>
        </authorList>
    </citation>
    <scope>NUCLEOTIDE SEQUENCE [LARGE SCALE GENOMIC DNA]</scope>
    <source>
        <strain evidence="1 2">Vaf18</strain>
    </source>
</reference>
<gene>
    <name evidence="1" type="ORF">BHK69_26570</name>
</gene>
<protein>
    <submittedName>
        <fullName evidence="1">Uncharacterized protein</fullName>
    </submittedName>
</protein>
<dbReference type="KEGG" id="bvv:BHK69_26570"/>
<evidence type="ECO:0000313" key="2">
    <source>
        <dbReference type="Proteomes" id="UP000094969"/>
    </source>
</evidence>
<evidence type="ECO:0000313" key="1">
    <source>
        <dbReference type="EMBL" id="AOO83531.1"/>
    </source>
</evidence>